<dbReference type="FunCoup" id="A0A6P8IFQ0">
    <property type="interactions" value="1134"/>
</dbReference>
<feature type="domain" description="tRNA-splicing endonuclease subunit Sen15" evidence="3">
    <location>
        <begin position="41"/>
        <end position="144"/>
    </location>
</feature>
<dbReference type="RefSeq" id="XP_031565586.1">
    <property type="nucleotide sequence ID" value="XM_031709726.1"/>
</dbReference>
<dbReference type="KEGG" id="aten:116300785"/>
<keyword evidence="5" id="KW-0378">Hydrolase</keyword>
<dbReference type="GO" id="GO:0005634">
    <property type="term" value="C:nucleus"/>
    <property type="evidence" value="ECO:0007669"/>
    <property type="project" value="UniProtKB-ARBA"/>
</dbReference>
<evidence type="ECO:0000313" key="4">
    <source>
        <dbReference type="Proteomes" id="UP000515163"/>
    </source>
</evidence>
<dbReference type="PANTHER" id="PTHR28582:SF1">
    <property type="entry name" value="TRNA-SPLICING ENDONUCLEASE SUBUNIT SEN15"/>
    <property type="match status" value="1"/>
</dbReference>
<dbReference type="Gene3D" id="3.40.1350.10">
    <property type="match status" value="1"/>
</dbReference>
<accession>A0A6P8IFQ0</accession>
<dbReference type="InterPro" id="IPR018593">
    <property type="entry name" value="tRNA-endonuc_su_Sen15"/>
</dbReference>
<dbReference type="Pfam" id="PF09631">
    <property type="entry name" value="Sen15"/>
    <property type="match status" value="1"/>
</dbReference>
<dbReference type="GO" id="GO:0006388">
    <property type="term" value="P:tRNA splicing, via endonucleolytic cleavage and ligation"/>
    <property type="evidence" value="ECO:0007669"/>
    <property type="project" value="InterPro"/>
</dbReference>
<dbReference type="PANTHER" id="PTHR28582">
    <property type="entry name" value="TRNA-SPLICING ENDONUCLEASE SUBUNIT SEN15"/>
    <property type="match status" value="1"/>
</dbReference>
<evidence type="ECO:0000313" key="5">
    <source>
        <dbReference type="RefSeq" id="XP_031565586.1"/>
    </source>
</evidence>
<keyword evidence="2" id="KW-0819">tRNA processing</keyword>
<keyword evidence="5" id="KW-0540">Nuclease</keyword>
<dbReference type="OrthoDB" id="10002170at2759"/>
<gene>
    <name evidence="5" type="primary">LOC116300785</name>
</gene>
<dbReference type="GO" id="GO:0004519">
    <property type="term" value="F:endonuclease activity"/>
    <property type="evidence" value="ECO:0007669"/>
    <property type="project" value="UniProtKB-KW"/>
</dbReference>
<keyword evidence="4" id="KW-1185">Reference proteome</keyword>
<comment type="similarity">
    <text evidence="1">Belongs to the SEN15 family.</text>
</comment>
<dbReference type="Proteomes" id="UP000515163">
    <property type="component" value="Unplaced"/>
</dbReference>
<evidence type="ECO:0000256" key="1">
    <source>
        <dbReference type="ARBA" id="ARBA00006091"/>
    </source>
</evidence>
<keyword evidence="5" id="KW-0255">Endonuclease</keyword>
<sequence length="164" mass="18931">MAQNSHLIQRKNWFENHPQYLAIQAHGYDKDNPFTSRSAMLVYLELCESKHWFGVEIHFSDKLKRVYLSGKPRKKAEKEIIVPLSVNTSLTVEEIQNIVTEIQQCLRDTPEYSSRNLGVTLGICDSDSSIVYYKVYNGLMEPGPPNADDYDQDKDIFEVVTEKK</sequence>
<dbReference type="GO" id="GO:0003676">
    <property type="term" value="F:nucleic acid binding"/>
    <property type="evidence" value="ECO:0007669"/>
    <property type="project" value="InterPro"/>
</dbReference>
<dbReference type="AlphaFoldDB" id="A0A6P8IFQ0"/>
<protein>
    <submittedName>
        <fullName evidence="5">Probable tRNA-splicing endonuclease subunit sen15</fullName>
    </submittedName>
</protein>
<evidence type="ECO:0000256" key="2">
    <source>
        <dbReference type="ARBA" id="ARBA00022694"/>
    </source>
</evidence>
<reference evidence="5" key="1">
    <citation type="submission" date="2025-08" db="UniProtKB">
        <authorList>
            <consortium name="RefSeq"/>
        </authorList>
    </citation>
    <scope>IDENTIFICATION</scope>
    <source>
        <tissue evidence="5">Tentacle</tissue>
    </source>
</reference>
<dbReference type="GeneID" id="116300785"/>
<dbReference type="InterPro" id="IPR011856">
    <property type="entry name" value="tRNA_endonuc-like_dom_sf"/>
</dbReference>
<dbReference type="InterPro" id="IPR036167">
    <property type="entry name" value="tRNA_intron_Endo_cat-like_sf"/>
</dbReference>
<dbReference type="SUPFAM" id="SSF53032">
    <property type="entry name" value="tRNA-intron endonuclease catalytic domain-like"/>
    <property type="match status" value="1"/>
</dbReference>
<organism evidence="4 5">
    <name type="scientific">Actinia tenebrosa</name>
    <name type="common">Australian red waratah sea anemone</name>
    <dbReference type="NCBI Taxonomy" id="6105"/>
    <lineage>
        <taxon>Eukaryota</taxon>
        <taxon>Metazoa</taxon>
        <taxon>Cnidaria</taxon>
        <taxon>Anthozoa</taxon>
        <taxon>Hexacorallia</taxon>
        <taxon>Actiniaria</taxon>
        <taxon>Actiniidae</taxon>
        <taxon>Actinia</taxon>
    </lineage>
</organism>
<evidence type="ECO:0000259" key="3">
    <source>
        <dbReference type="Pfam" id="PF09631"/>
    </source>
</evidence>
<proteinExistence type="inferred from homology"/>
<dbReference type="InParanoid" id="A0A6P8IFQ0"/>
<name>A0A6P8IFQ0_ACTTE</name>